<comment type="subcellular location">
    <subcellularLocation>
        <location evidence="1">Cell membrane</location>
        <topology evidence="1">Multi-pass membrane protein</topology>
    </subcellularLocation>
</comment>
<dbReference type="InterPro" id="IPR003838">
    <property type="entry name" value="ABC3_permease_C"/>
</dbReference>
<evidence type="ECO:0000313" key="10">
    <source>
        <dbReference type="EMBL" id="QJC21457.1"/>
    </source>
</evidence>
<feature type="transmembrane region" description="Helical" evidence="7">
    <location>
        <begin position="397"/>
        <end position="427"/>
    </location>
</feature>
<evidence type="ECO:0000259" key="8">
    <source>
        <dbReference type="Pfam" id="PF02687"/>
    </source>
</evidence>
<dbReference type="AlphaFoldDB" id="A0A6H2EL01"/>
<evidence type="ECO:0000256" key="1">
    <source>
        <dbReference type="ARBA" id="ARBA00004651"/>
    </source>
</evidence>
<keyword evidence="4 7" id="KW-1133">Transmembrane helix</keyword>
<feature type="domain" description="ABC3 transporter permease C-terminal" evidence="8">
    <location>
        <begin position="307"/>
        <end position="429"/>
    </location>
</feature>
<evidence type="ECO:0000256" key="7">
    <source>
        <dbReference type="SAM" id="Phobius"/>
    </source>
</evidence>
<keyword evidence="11" id="KW-1185">Reference proteome</keyword>
<dbReference type="PANTHER" id="PTHR30572">
    <property type="entry name" value="MEMBRANE COMPONENT OF TRANSPORTER-RELATED"/>
    <property type="match status" value="1"/>
</dbReference>
<dbReference type="Pfam" id="PF12704">
    <property type="entry name" value="MacB_PCD"/>
    <property type="match status" value="1"/>
</dbReference>
<protein>
    <submittedName>
        <fullName evidence="10">ABC transporter permease</fullName>
    </submittedName>
</protein>
<gene>
    <name evidence="10" type="ORF">HC352_02260</name>
</gene>
<feature type="transmembrane region" description="Helical" evidence="7">
    <location>
        <begin position="23"/>
        <end position="47"/>
    </location>
</feature>
<feature type="transmembrane region" description="Helical" evidence="7">
    <location>
        <begin position="303"/>
        <end position="327"/>
    </location>
</feature>
<keyword evidence="2" id="KW-1003">Cell membrane</keyword>
<dbReference type="PANTHER" id="PTHR30572:SF4">
    <property type="entry name" value="ABC TRANSPORTER PERMEASE YTRF"/>
    <property type="match status" value="1"/>
</dbReference>
<evidence type="ECO:0000256" key="2">
    <source>
        <dbReference type="ARBA" id="ARBA00022475"/>
    </source>
</evidence>
<evidence type="ECO:0000256" key="5">
    <source>
        <dbReference type="ARBA" id="ARBA00023136"/>
    </source>
</evidence>
<evidence type="ECO:0000259" key="9">
    <source>
        <dbReference type="Pfam" id="PF12704"/>
    </source>
</evidence>
<evidence type="ECO:0000256" key="6">
    <source>
        <dbReference type="ARBA" id="ARBA00038076"/>
    </source>
</evidence>
<evidence type="ECO:0000313" key="11">
    <source>
        <dbReference type="Proteomes" id="UP000502298"/>
    </source>
</evidence>
<dbReference type="InterPro" id="IPR025857">
    <property type="entry name" value="MacB_PCD"/>
</dbReference>
<evidence type="ECO:0000256" key="4">
    <source>
        <dbReference type="ARBA" id="ARBA00022989"/>
    </source>
</evidence>
<feature type="domain" description="MacB-like periplasmic core" evidence="9">
    <location>
        <begin position="32"/>
        <end position="240"/>
    </location>
</feature>
<dbReference type="EMBL" id="CP050804">
    <property type="protein sequence ID" value="QJC21457.1"/>
    <property type="molecule type" value="Genomic_DNA"/>
</dbReference>
<dbReference type="GO" id="GO:0005886">
    <property type="term" value="C:plasma membrane"/>
    <property type="evidence" value="ECO:0007669"/>
    <property type="project" value="UniProtKB-SubCell"/>
</dbReference>
<accession>A0A6H2EL01</accession>
<dbReference type="InterPro" id="IPR050250">
    <property type="entry name" value="Macrolide_Exporter_MacB"/>
</dbReference>
<dbReference type="Proteomes" id="UP000502298">
    <property type="component" value="Chromosome"/>
</dbReference>
<keyword evidence="3 7" id="KW-0812">Transmembrane</keyword>
<keyword evidence="5 7" id="KW-0472">Membrane</keyword>
<comment type="similarity">
    <text evidence="6">Belongs to the ABC-4 integral membrane protein family.</text>
</comment>
<dbReference type="KEGG" id="arca:HC352_02260"/>
<name>A0A6H2EL01_9ACTO</name>
<organism evidence="10 11">
    <name type="scientific">Arcanobacterium buesumense</name>
    <dbReference type="NCBI Taxonomy" id="2722751"/>
    <lineage>
        <taxon>Bacteria</taxon>
        <taxon>Bacillati</taxon>
        <taxon>Actinomycetota</taxon>
        <taxon>Actinomycetes</taxon>
        <taxon>Actinomycetales</taxon>
        <taxon>Actinomycetaceae</taxon>
        <taxon>Arcanobacterium</taxon>
    </lineage>
</organism>
<dbReference type="Pfam" id="PF02687">
    <property type="entry name" value="FtsX"/>
    <property type="match status" value="1"/>
</dbReference>
<proteinExistence type="inferred from homology"/>
<dbReference type="GO" id="GO:0022857">
    <property type="term" value="F:transmembrane transporter activity"/>
    <property type="evidence" value="ECO:0007669"/>
    <property type="project" value="TreeGrafter"/>
</dbReference>
<sequence>MIHNIIGALIEAWEEVKINRARVILSLIGVGAAVWAMATVIALGTILNDVQQRTIAQWNGQPGTITVTVFEHSPDGEIEVNRPVEQHAKQNAERMKQFRRAIDNTVDKLGITVWTTKSDIQLASIDAPDFDPCPQHYQDLCPGEYPQAMAVDPNYFKLHAHKLVEGRFLHANDNQLQMNPAVINESAWATLGQPAIATYPRIWLSKDHKKSVTVVGVVKNVSAFENATIYVSGEAEPFIFPDSVQSSLPSFLFLAPQGEEEQAKDVSQAVLGSFLGDSYQVNAYWDEGYAEQSAQQSKIMQTVVAGIGGIVILLGALGLLTMSIVTVKTRVREIGIRRAVGASAKRVFFAVFLESVVATSAAGFIGVIFSVVTLRVLPVVMPNSYLFGEFAAVANEIAYPMQAAIIGVGISASVGALCGIIPATIAVKMRPIDAIRF</sequence>
<reference evidence="10 11" key="1">
    <citation type="submission" date="2020-03" db="EMBL/GenBank/DDBJ databases">
        <title>Complete genome of Arcanobacterium buesumensis sp. nov. strain 2701.</title>
        <authorList>
            <person name="Borowiak M."/>
            <person name="Alssahen M."/>
            <person name="Laemmler C."/>
            <person name="Malorny B."/>
            <person name="Hassan A."/>
            <person name="Prenger-Berninghoff E."/>
            <person name="Ploetz M."/>
            <person name="Abdulmawjood A."/>
        </authorList>
    </citation>
    <scope>NUCLEOTIDE SEQUENCE [LARGE SCALE GENOMIC DNA]</scope>
    <source>
        <strain evidence="10 11">2701</strain>
    </source>
</reference>
<evidence type="ECO:0000256" key="3">
    <source>
        <dbReference type="ARBA" id="ARBA00022692"/>
    </source>
</evidence>
<dbReference type="RefSeq" id="WP_168917398.1">
    <property type="nucleotide sequence ID" value="NZ_CP050804.1"/>
</dbReference>
<feature type="transmembrane region" description="Helical" evidence="7">
    <location>
        <begin position="347"/>
        <end position="377"/>
    </location>
</feature>